<accession>A0A164SSE9</accession>
<dbReference type="AlphaFoldDB" id="A0A164SSE9"/>
<proteinExistence type="predicted"/>
<keyword evidence="2" id="KW-1185">Reference proteome</keyword>
<evidence type="ECO:0000313" key="2">
    <source>
        <dbReference type="Proteomes" id="UP000076722"/>
    </source>
</evidence>
<organism evidence="1 2">
    <name type="scientific">Sistotremastrum niveocremeum HHB9708</name>
    <dbReference type="NCBI Taxonomy" id="1314777"/>
    <lineage>
        <taxon>Eukaryota</taxon>
        <taxon>Fungi</taxon>
        <taxon>Dikarya</taxon>
        <taxon>Basidiomycota</taxon>
        <taxon>Agaricomycotina</taxon>
        <taxon>Agaricomycetes</taxon>
        <taxon>Sistotremastrales</taxon>
        <taxon>Sistotremastraceae</taxon>
        <taxon>Sertulicium</taxon>
        <taxon>Sertulicium niveocremeum</taxon>
    </lineage>
</organism>
<protein>
    <recommendedName>
        <fullName evidence="3">F-box domain-containing protein</fullName>
    </recommendedName>
</protein>
<gene>
    <name evidence="1" type="ORF">SISNIDRAFT_487076</name>
</gene>
<dbReference type="Proteomes" id="UP000076722">
    <property type="component" value="Unassembled WGS sequence"/>
</dbReference>
<sequence>MAIVLAHNIMALRHLILYRTRDHRVDRPSNLNIYTLILKIKLHSTVPTQLVLDLKGKCPKFQIFSVPFGCLIGCTRFGIHTSLTGTFIEQAVLASLPIRTTTSPDLLPTASTFPIITAVMETSERPGDGSVDTQSTTSLPSLGELSRFMDRLDQGLRREMRKLLDNEGASRGSEFSAFQQTITEMSERLVQSERLLKTQRNVCSPAWRLADEMVLEILKHCEFFNENESSWEMKKVKIPPAFSLCAKWRNVAINSPSLWTRVRLPMSSKLLDLCLRRSKALPLKMSILCEGFLALGAKRLERYRNVLRDALPRINHLTIEWDEEEDGLDNFLCKYIGQIELSSLRTVKITDGTGDRRFDPPRATLNAPLLYRLEFYGVPPRVPFVVSDKLVELKLAGDSLYAESILLALARFPHLEHCDIVIDDPLPASPESHPRRIALPRLQSLRVTNLPMSEVVYFFRYLDIPDSANLKVGIEDDSPVPIPFKNFLGLRMSSYDELSVSHERGTACSLTSTSKSLGKLEFREFSVSVLELASHLPDLSVVNFDMPSLPSHADLIHILQCWPHLTHIGVHTRTKQFKVLLTALQDTSPLLCPRLQTLDCTGTKFSVSRMSHFLQFRAGHDAPLHKLQLTKGFVTEGIEELVALVPVITEIEATGKPKYAEE</sequence>
<name>A0A164SSE9_9AGAM</name>
<dbReference type="Gene3D" id="3.80.10.10">
    <property type="entry name" value="Ribonuclease Inhibitor"/>
    <property type="match status" value="1"/>
</dbReference>
<dbReference type="InterPro" id="IPR032675">
    <property type="entry name" value="LRR_dom_sf"/>
</dbReference>
<reference evidence="1 2" key="1">
    <citation type="journal article" date="2016" name="Mol. Biol. Evol.">
        <title>Comparative Genomics of Early-Diverging Mushroom-Forming Fungi Provides Insights into the Origins of Lignocellulose Decay Capabilities.</title>
        <authorList>
            <person name="Nagy L.G."/>
            <person name="Riley R."/>
            <person name="Tritt A."/>
            <person name="Adam C."/>
            <person name="Daum C."/>
            <person name="Floudas D."/>
            <person name="Sun H."/>
            <person name="Yadav J.S."/>
            <person name="Pangilinan J."/>
            <person name="Larsson K.H."/>
            <person name="Matsuura K."/>
            <person name="Barry K."/>
            <person name="Labutti K."/>
            <person name="Kuo R."/>
            <person name="Ohm R.A."/>
            <person name="Bhattacharya S.S."/>
            <person name="Shirouzu T."/>
            <person name="Yoshinaga Y."/>
            <person name="Martin F.M."/>
            <person name="Grigoriev I.V."/>
            <person name="Hibbett D.S."/>
        </authorList>
    </citation>
    <scope>NUCLEOTIDE SEQUENCE [LARGE SCALE GENOMIC DNA]</scope>
    <source>
        <strain evidence="1 2">HHB9708</strain>
    </source>
</reference>
<dbReference type="OrthoDB" id="2269034at2759"/>
<evidence type="ECO:0000313" key="1">
    <source>
        <dbReference type="EMBL" id="KZS91758.1"/>
    </source>
</evidence>
<dbReference type="EMBL" id="KV419413">
    <property type="protein sequence ID" value="KZS91758.1"/>
    <property type="molecule type" value="Genomic_DNA"/>
</dbReference>
<evidence type="ECO:0008006" key="3">
    <source>
        <dbReference type="Google" id="ProtNLM"/>
    </source>
</evidence>